<dbReference type="Pfam" id="PF03215">
    <property type="entry name" value="Rad17"/>
    <property type="match status" value="1"/>
</dbReference>
<keyword evidence="3" id="KW-0547">Nucleotide-binding</keyword>
<evidence type="ECO:0000256" key="1">
    <source>
        <dbReference type="ARBA" id="ARBA00004123"/>
    </source>
</evidence>
<comment type="similarity">
    <text evidence="2">Belongs to the rad17/RAD24 family.</text>
</comment>
<evidence type="ECO:0000256" key="2">
    <source>
        <dbReference type="ARBA" id="ARBA00006168"/>
    </source>
</evidence>
<dbReference type="InterPro" id="IPR047854">
    <property type="entry name" value="RFC_lid"/>
</dbReference>
<dbReference type="InterPro" id="IPR024752">
    <property type="entry name" value="Myb/SANT-like_dom"/>
</dbReference>
<dbReference type="PANTHER" id="PTHR12172">
    <property type="entry name" value="CELL CYCLE CHECKPOINT PROTEIN RAD17"/>
    <property type="match status" value="1"/>
</dbReference>
<feature type="compositionally biased region" description="Basic residues" evidence="8">
    <location>
        <begin position="26"/>
        <end position="44"/>
    </location>
</feature>
<keyword evidence="6" id="KW-0539">Nucleus</keyword>
<proteinExistence type="inferred from homology"/>
<evidence type="ECO:0000313" key="11">
    <source>
        <dbReference type="Proteomes" id="UP001227230"/>
    </source>
</evidence>
<dbReference type="InterPro" id="IPR027417">
    <property type="entry name" value="P-loop_NTPase"/>
</dbReference>
<keyword evidence="4" id="KW-0227">DNA damage</keyword>
<feature type="region of interest" description="Disordered" evidence="8">
    <location>
        <begin position="1"/>
        <end position="47"/>
    </location>
</feature>
<name>A0ABY9BTL4_VITVI</name>
<organism evidence="10 11">
    <name type="scientific">Vitis vinifera</name>
    <name type="common">Grape</name>
    <dbReference type="NCBI Taxonomy" id="29760"/>
    <lineage>
        <taxon>Eukaryota</taxon>
        <taxon>Viridiplantae</taxon>
        <taxon>Streptophyta</taxon>
        <taxon>Embryophyta</taxon>
        <taxon>Tracheophyta</taxon>
        <taxon>Spermatophyta</taxon>
        <taxon>Magnoliopsida</taxon>
        <taxon>eudicotyledons</taxon>
        <taxon>Gunneridae</taxon>
        <taxon>Pentapetalae</taxon>
        <taxon>rosids</taxon>
        <taxon>Vitales</taxon>
        <taxon>Vitaceae</taxon>
        <taxon>Viteae</taxon>
        <taxon>Vitis</taxon>
    </lineage>
</organism>
<reference evidence="10 11" key="1">
    <citation type="journal article" date="2023" name="Hortic Res">
        <title>The complete reference genome for grapevine (Vitis vinifera L.) genetics and breeding.</title>
        <authorList>
            <person name="Shi X."/>
            <person name="Cao S."/>
            <person name="Wang X."/>
            <person name="Huang S."/>
            <person name="Wang Y."/>
            <person name="Liu Z."/>
            <person name="Liu W."/>
            <person name="Leng X."/>
            <person name="Peng Y."/>
            <person name="Wang N."/>
            <person name="Wang Y."/>
            <person name="Ma Z."/>
            <person name="Xu X."/>
            <person name="Zhang F."/>
            <person name="Xue H."/>
            <person name="Zhong H."/>
            <person name="Wang Y."/>
            <person name="Zhang K."/>
            <person name="Velt A."/>
            <person name="Avia K."/>
            <person name="Holtgrawe D."/>
            <person name="Grimplet J."/>
            <person name="Matus J.T."/>
            <person name="Ware D."/>
            <person name="Wu X."/>
            <person name="Wang H."/>
            <person name="Liu C."/>
            <person name="Fang Y."/>
            <person name="Rustenholz C."/>
            <person name="Cheng Z."/>
            <person name="Xiao H."/>
            <person name="Zhou Y."/>
        </authorList>
    </citation>
    <scope>NUCLEOTIDE SEQUENCE [LARGE SCALE GENOMIC DNA]</scope>
    <source>
        <strain evidence="11">cv. Pinot noir / PN40024</strain>
        <tissue evidence="10">Leaf</tissue>
    </source>
</reference>
<comment type="subcellular location">
    <subcellularLocation>
        <location evidence="1">Nucleus</location>
    </subcellularLocation>
</comment>
<dbReference type="InterPro" id="IPR004582">
    <property type="entry name" value="Checkpoint_prot_Rad17_Rad24"/>
</dbReference>
<dbReference type="CDD" id="cd18140">
    <property type="entry name" value="HLD_clamp_RFC"/>
    <property type="match status" value="1"/>
</dbReference>
<dbReference type="EMBL" id="CP126651">
    <property type="protein sequence ID" value="WJZ86223.1"/>
    <property type="molecule type" value="Genomic_DNA"/>
</dbReference>
<gene>
    <name evidence="10" type="ORF">VitviT2T_005703</name>
</gene>
<feature type="domain" description="Myb/SANT-like" evidence="9">
    <location>
        <begin position="660"/>
        <end position="754"/>
    </location>
</feature>
<evidence type="ECO:0000313" key="10">
    <source>
        <dbReference type="EMBL" id="WJZ86223.1"/>
    </source>
</evidence>
<evidence type="ECO:0000256" key="8">
    <source>
        <dbReference type="SAM" id="MobiDB-lite"/>
    </source>
</evidence>
<protein>
    <recommendedName>
        <fullName evidence="9">Myb/SANT-like domain-containing protein</fullName>
    </recommendedName>
</protein>
<dbReference type="Gene3D" id="3.40.50.300">
    <property type="entry name" value="P-loop containing nucleotide triphosphate hydrolases"/>
    <property type="match status" value="1"/>
</dbReference>
<dbReference type="Gene3D" id="1.10.8.60">
    <property type="match status" value="1"/>
</dbReference>
<sequence>MSKRSTIVVSSSEDEEKDGSFNSKRGYSRCKSRRKNPSGAKKARISGSQSRLCRDSSVFDEMRLFCEEFGEGLTGFKVSAGSSRCGGKELWVDKYKPRSLEELAVHKKKVEEVTVWFEKRLRTSREEMCNLLVITGQAGVGKSATIHAIASHLGARLCEWNTPIPTIWQEHLHNTNSGIRYTSKLDEFESFVERMRKYGLIPPSFAGESKSSVILLIDDLPVTNGNASYRRLRNCLQLLAQSTQIPTAILITDYGKADSADNIATARCLEELQLSLENAGACKIAFNPITSNSIKKTLSKICRQEQCGVTADQIDLIARSSGGDVRHAITSLQYFCLKPDPMLSLSFSEPARTYSKEKSDELNPLDDGFSLPFGRDETLSLFHALGKFLHNKRESENAIAPGQEAFLVRERLTRLPLKMDAPERVLCQAHVQARPVVDFLHENVLDFLSEEAIDDASAVASYLSDSDFLLAAHRGMLATSYEAGNVLQSAAASVAARGVLFGNSHPLASRWHAIRRPKLWQVEQSSLHNKCEILGQRLVALSTSNVSVIATEYIPIFKWLRYGASGGFEDYQALIQGNETELDDNDSMILDEKENEISDDEIEDWESMPVGKLKTIIDRERERGRNRDETNGYGIFLQMASRPTRLRRPYQQHEQQPRAKWTASLTKILADLMVDQVRKGNRQNNSFGKKAWKYMCDDFFKKTGLKWDKEQLKNRYAVLRRQYVIVKSLLDQSDFNWDENTGIITAKDEAWDNYIKEHPDAESMRSAGCPIYKQLCTIFSESGANGTNEQSAEHEEGIPYEYPCPEPLSMHREESSSESDDVAEMADGQDNFQSTLPTGISSRKRGRRGIDNVIAGAILEMAAASKLRTAAIKQRNAKFSITNCVQALDEIQGVDERVYFAALDLFDNPNAREIFLSLKSDKRYTWLCGKCTVSPS</sequence>
<keyword evidence="5" id="KW-0067">ATP-binding</keyword>
<dbReference type="Pfam" id="PF12776">
    <property type="entry name" value="Myb_DNA-bind_3"/>
    <property type="match status" value="1"/>
</dbReference>
<evidence type="ECO:0000256" key="7">
    <source>
        <dbReference type="ARBA" id="ARBA00023306"/>
    </source>
</evidence>
<dbReference type="PANTHER" id="PTHR12172:SF0">
    <property type="entry name" value="CELL CYCLE CHECKPOINT PROTEIN RAD17"/>
    <property type="match status" value="1"/>
</dbReference>
<evidence type="ECO:0000256" key="4">
    <source>
        <dbReference type="ARBA" id="ARBA00022763"/>
    </source>
</evidence>
<evidence type="ECO:0000256" key="5">
    <source>
        <dbReference type="ARBA" id="ARBA00022840"/>
    </source>
</evidence>
<keyword evidence="7" id="KW-0131">Cell cycle</keyword>
<feature type="compositionally biased region" description="Polar residues" evidence="8">
    <location>
        <begin position="1"/>
        <end position="11"/>
    </location>
</feature>
<evidence type="ECO:0000256" key="3">
    <source>
        <dbReference type="ARBA" id="ARBA00022741"/>
    </source>
</evidence>
<keyword evidence="11" id="KW-1185">Reference proteome</keyword>
<accession>A0ABY9BTL4</accession>
<evidence type="ECO:0000259" key="9">
    <source>
        <dbReference type="Pfam" id="PF12776"/>
    </source>
</evidence>
<evidence type="ECO:0000256" key="6">
    <source>
        <dbReference type="ARBA" id="ARBA00023242"/>
    </source>
</evidence>
<dbReference type="Proteomes" id="UP001227230">
    <property type="component" value="Chromosome 4"/>
</dbReference>
<dbReference type="SUPFAM" id="SSF52540">
    <property type="entry name" value="P-loop containing nucleoside triphosphate hydrolases"/>
    <property type="match status" value="1"/>
</dbReference>